<protein>
    <submittedName>
        <fullName evidence="2">Type II toxin-antitoxin system death-on-curing family toxin</fullName>
    </submittedName>
</protein>
<dbReference type="Gene3D" id="1.20.120.1870">
    <property type="entry name" value="Fic/DOC protein, Fido domain"/>
    <property type="match status" value="1"/>
</dbReference>
<comment type="caution">
    <text evidence="2">The sequence shown here is derived from an EMBL/GenBank/DDBJ whole genome shotgun (WGS) entry which is preliminary data.</text>
</comment>
<dbReference type="InterPro" id="IPR053737">
    <property type="entry name" value="Type_II_TA_Toxin"/>
</dbReference>
<dbReference type="SUPFAM" id="SSF140931">
    <property type="entry name" value="Fic-like"/>
    <property type="match status" value="1"/>
</dbReference>
<evidence type="ECO:0000313" key="3">
    <source>
        <dbReference type="Proteomes" id="UP000761264"/>
    </source>
</evidence>
<dbReference type="InterPro" id="IPR006440">
    <property type="entry name" value="Doc"/>
</dbReference>
<gene>
    <name evidence="2" type="ORF">HBA54_14710</name>
</gene>
<dbReference type="RefSeq" id="WP_167225866.1">
    <property type="nucleotide sequence ID" value="NZ_JAAQPH010000010.1"/>
</dbReference>
<evidence type="ECO:0000259" key="1">
    <source>
        <dbReference type="PROSITE" id="PS51459"/>
    </source>
</evidence>
<dbReference type="PROSITE" id="PS51459">
    <property type="entry name" value="FIDO"/>
    <property type="match status" value="1"/>
</dbReference>
<dbReference type="PANTHER" id="PTHR39426:SF1">
    <property type="entry name" value="HOMOLOGY TO DEATH-ON-CURING PROTEIN OF PHAGE P1"/>
    <property type="match status" value="1"/>
</dbReference>
<organism evidence="2 3">
    <name type="scientific">Pelagibius litoralis</name>
    <dbReference type="NCBI Taxonomy" id="374515"/>
    <lineage>
        <taxon>Bacteria</taxon>
        <taxon>Pseudomonadati</taxon>
        <taxon>Pseudomonadota</taxon>
        <taxon>Alphaproteobacteria</taxon>
        <taxon>Rhodospirillales</taxon>
        <taxon>Rhodovibrionaceae</taxon>
        <taxon>Pelagibius</taxon>
    </lineage>
</organism>
<dbReference type="NCBIfam" id="TIGR01550">
    <property type="entry name" value="DOC_P1"/>
    <property type="match status" value="1"/>
</dbReference>
<dbReference type="Proteomes" id="UP000761264">
    <property type="component" value="Unassembled WGS sequence"/>
</dbReference>
<evidence type="ECO:0000313" key="2">
    <source>
        <dbReference type="EMBL" id="NIA69853.1"/>
    </source>
</evidence>
<sequence>MDRRWLTIAMAMAFHRESIARFGGSDGVRDAGLLESALARPRNRAAYEEDVSFFALAAEYCLGIVRNHPFVDGNKRSGILAGAVFLTLNGYDFEPEETAIVHMILALAAGEVDGATLARWFEESSRPRSNV</sequence>
<accession>A0A967K7I1</accession>
<reference evidence="2" key="1">
    <citation type="submission" date="2020-03" db="EMBL/GenBank/DDBJ databases">
        <title>Genome of Pelagibius litoralis DSM 21314T.</title>
        <authorList>
            <person name="Wang G."/>
        </authorList>
    </citation>
    <scope>NUCLEOTIDE SEQUENCE</scope>
    <source>
        <strain evidence="2">DSM 21314</strain>
    </source>
</reference>
<dbReference type="PIRSF" id="PIRSF018297">
    <property type="entry name" value="Doc"/>
    <property type="match status" value="1"/>
</dbReference>
<keyword evidence="3" id="KW-1185">Reference proteome</keyword>
<dbReference type="Pfam" id="PF02661">
    <property type="entry name" value="Fic"/>
    <property type="match status" value="1"/>
</dbReference>
<dbReference type="EMBL" id="JAAQPH010000010">
    <property type="protein sequence ID" value="NIA69853.1"/>
    <property type="molecule type" value="Genomic_DNA"/>
</dbReference>
<dbReference type="InterPro" id="IPR003812">
    <property type="entry name" value="Fido"/>
</dbReference>
<name>A0A967K7I1_9PROT</name>
<dbReference type="PANTHER" id="PTHR39426">
    <property type="entry name" value="HOMOLOGY TO DEATH-ON-CURING PROTEIN OF PHAGE P1"/>
    <property type="match status" value="1"/>
</dbReference>
<dbReference type="InterPro" id="IPR036597">
    <property type="entry name" value="Fido-like_dom_sf"/>
</dbReference>
<feature type="domain" description="Fido" evidence="1">
    <location>
        <begin position="6"/>
        <end position="123"/>
    </location>
</feature>
<dbReference type="AlphaFoldDB" id="A0A967K7I1"/>
<proteinExistence type="predicted"/>
<dbReference type="GO" id="GO:0016301">
    <property type="term" value="F:kinase activity"/>
    <property type="evidence" value="ECO:0007669"/>
    <property type="project" value="InterPro"/>
</dbReference>